<organism evidence="1 2">
    <name type="scientific">Hepatospora eriocheir</name>
    <dbReference type="NCBI Taxonomy" id="1081669"/>
    <lineage>
        <taxon>Eukaryota</taxon>
        <taxon>Fungi</taxon>
        <taxon>Fungi incertae sedis</taxon>
        <taxon>Microsporidia</taxon>
        <taxon>Hepatosporidae</taxon>
        <taxon>Hepatospora</taxon>
    </lineage>
</organism>
<dbReference type="VEuPathDB" id="MicrosporidiaDB:A0H76_360"/>
<dbReference type="EMBL" id="LVKB01000026">
    <property type="protein sequence ID" value="ORD97353.1"/>
    <property type="molecule type" value="Genomic_DNA"/>
</dbReference>
<evidence type="ECO:0000313" key="1">
    <source>
        <dbReference type="EMBL" id="ORD97353.1"/>
    </source>
</evidence>
<keyword evidence="2" id="KW-1185">Reference proteome</keyword>
<sequence>MEIRDLIENKQYEDIMKLDSPLYDPYKCIAAIYLGDYVSAVRYSKRRSFQRAYGYYKFKKYSKALKTLNKIKKRSLKCKILKSQCLYYKGCYKESFEILNSLKDKDLNEEGFVNLAILKALAGVDTDRVSVIKDANFKLQELYNSLFKYVDNDDLFIAELEELDKEFDVSESVVKKQIANLKNENLSDFNFSSKEHSIINYNNHNGSVDCRNLLNFQKEVFIQNTFFNSKTRNFKENNRLMLLNKAFDAVKKFSEEKSFKILEKILDKHSNILLNSDIELLKGILYKNFEKSLEIINLH</sequence>
<protein>
    <submittedName>
        <fullName evidence="1">Uncharacterized protein</fullName>
    </submittedName>
</protein>
<dbReference type="AlphaFoldDB" id="A0A1X0QCE9"/>
<dbReference type="InterPro" id="IPR031545">
    <property type="entry name" value="SRP72_TPR-like"/>
</dbReference>
<dbReference type="VEuPathDB" id="MicrosporidiaDB:HERIO_774"/>
<evidence type="ECO:0000313" key="2">
    <source>
        <dbReference type="Proteomes" id="UP000192356"/>
    </source>
</evidence>
<gene>
    <name evidence="1" type="ORF">HERIO_774</name>
</gene>
<dbReference type="InterPro" id="IPR011990">
    <property type="entry name" value="TPR-like_helical_dom_sf"/>
</dbReference>
<dbReference type="Proteomes" id="UP000192356">
    <property type="component" value="Unassembled WGS sequence"/>
</dbReference>
<accession>A0A1X0QCE9</accession>
<proteinExistence type="predicted"/>
<name>A0A1X0QCE9_9MICR</name>
<dbReference type="Pfam" id="PF17004">
    <property type="entry name" value="SRP_TPR_like"/>
    <property type="match status" value="1"/>
</dbReference>
<comment type="caution">
    <text evidence="1">The sequence shown here is derived from an EMBL/GenBank/DDBJ whole genome shotgun (WGS) entry which is preliminary data.</text>
</comment>
<dbReference type="Gene3D" id="1.25.40.10">
    <property type="entry name" value="Tetratricopeptide repeat domain"/>
    <property type="match status" value="1"/>
</dbReference>
<dbReference type="OrthoDB" id="5421607at2759"/>
<reference evidence="1 2" key="1">
    <citation type="journal article" date="2017" name="Environ. Microbiol.">
        <title>Decay of the glycolytic pathway and adaptation to intranuclear parasitism within Enterocytozoonidae microsporidia.</title>
        <authorList>
            <person name="Wiredu Boakye D."/>
            <person name="Jaroenlak P."/>
            <person name="Prachumwat A."/>
            <person name="Williams T.A."/>
            <person name="Bateman K.S."/>
            <person name="Itsathitphaisarn O."/>
            <person name="Sritunyalucksana K."/>
            <person name="Paszkiewicz K.H."/>
            <person name="Moore K.A."/>
            <person name="Stentiford G.D."/>
            <person name="Williams B.A."/>
        </authorList>
    </citation>
    <scope>NUCLEOTIDE SEQUENCE [LARGE SCALE GENOMIC DNA]</scope>
    <source>
        <strain evidence="1 2">GB1</strain>
    </source>
</reference>